<evidence type="ECO:0000313" key="6">
    <source>
        <dbReference type="EMBL" id="GGD11455.1"/>
    </source>
</evidence>
<feature type="domain" description="HTH lysR-type" evidence="5">
    <location>
        <begin position="1"/>
        <end position="53"/>
    </location>
</feature>
<organism evidence="6 7">
    <name type="scientific">Aureimonas glaciei</name>
    <dbReference type="NCBI Taxonomy" id="1776957"/>
    <lineage>
        <taxon>Bacteria</taxon>
        <taxon>Pseudomonadati</taxon>
        <taxon>Pseudomonadota</taxon>
        <taxon>Alphaproteobacteria</taxon>
        <taxon>Hyphomicrobiales</taxon>
        <taxon>Aurantimonadaceae</taxon>
        <taxon>Aureimonas</taxon>
    </lineage>
</organism>
<comment type="similarity">
    <text evidence="1">Belongs to the LysR transcriptional regulatory family.</text>
</comment>
<protein>
    <submittedName>
        <fullName evidence="6">LysR family transcriptional regulator</fullName>
    </submittedName>
</protein>
<evidence type="ECO:0000256" key="2">
    <source>
        <dbReference type="ARBA" id="ARBA00023015"/>
    </source>
</evidence>
<reference evidence="6" key="1">
    <citation type="journal article" date="2014" name="Int. J. Syst. Evol. Microbiol.">
        <title>Complete genome sequence of Corynebacterium casei LMG S-19264T (=DSM 44701T), isolated from a smear-ripened cheese.</title>
        <authorList>
            <consortium name="US DOE Joint Genome Institute (JGI-PGF)"/>
            <person name="Walter F."/>
            <person name="Albersmeier A."/>
            <person name="Kalinowski J."/>
            <person name="Ruckert C."/>
        </authorList>
    </citation>
    <scope>NUCLEOTIDE SEQUENCE</scope>
    <source>
        <strain evidence="6">CGMCC 1.15493</strain>
    </source>
</reference>
<dbReference type="Proteomes" id="UP000613160">
    <property type="component" value="Unassembled WGS sequence"/>
</dbReference>
<evidence type="ECO:0000256" key="1">
    <source>
        <dbReference type="ARBA" id="ARBA00009437"/>
    </source>
</evidence>
<dbReference type="Pfam" id="PF03466">
    <property type="entry name" value="LysR_substrate"/>
    <property type="match status" value="1"/>
</dbReference>
<keyword evidence="7" id="KW-1185">Reference proteome</keyword>
<evidence type="ECO:0000256" key="4">
    <source>
        <dbReference type="ARBA" id="ARBA00023163"/>
    </source>
</evidence>
<gene>
    <name evidence="6" type="ORF">GCM10011335_13050</name>
</gene>
<accession>A0A917D921</accession>
<dbReference type="GO" id="GO:0006351">
    <property type="term" value="P:DNA-templated transcription"/>
    <property type="evidence" value="ECO:0007669"/>
    <property type="project" value="TreeGrafter"/>
</dbReference>
<evidence type="ECO:0000259" key="5">
    <source>
        <dbReference type="PROSITE" id="PS50931"/>
    </source>
</evidence>
<dbReference type="EMBL" id="BMJJ01000002">
    <property type="protein sequence ID" value="GGD11455.1"/>
    <property type="molecule type" value="Genomic_DNA"/>
</dbReference>
<dbReference type="GO" id="GO:0003700">
    <property type="term" value="F:DNA-binding transcription factor activity"/>
    <property type="evidence" value="ECO:0007669"/>
    <property type="project" value="InterPro"/>
</dbReference>
<keyword evidence="3" id="KW-0238">DNA-binding</keyword>
<dbReference type="InterPro" id="IPR036390">
    <property type="entry name" value="WH_DNA-bd_sf"/>
</dbReference>
<dbReference type="GO" id="GO:0043565">
    <property type="term" value="F:sequence-specific DNA binding"/>
    <property type="evidence" value="ECO:0007669"/>
    <property type="project" value="TreeGrafter"/>
</dbReference>
<evidence type="ECO:0000256" key="3">
    <source>
        <dbReference type="ARBA" id="ARBA00023125"/>
    </source>
</evidence>
<evidence type="ECO:0000313" key="7">
    <source>
        <dbReference type="Proteomes" id="UP000613160"/>
    </source>
</evidence>
<sequence length="295" mass="31659">MSVFVAVVEAGSLAAAARKLGCSPATVTRAIAHLETGAGERLLARTTRRFVITETGARHLATYRAMLEQMADLEQRSRDVEVSGGVVVTAPELFGRLKVLPVVESFLAAHPGTQIRLLLLNRVVDLVGEGVDVAVRLADLPDSSMTAIRVGEVGKLTCAAPAYLARNAPPQSPSDLADHWCIGLNEAGSKELWRYREPTAARRARSVQLTCRLAVNGVGAAIESAERGMGIVRPLSYQVERQIAEGRLVALLPDYAPPPIPVHLVFRPRMRDSSAVRAFIDHAVPLLRQATSGPG</sequence>
<dbReference type="PANTHER" id="PTHR30537:SF5">
    <property type="entry name" value="HTH-TYPE TRANSCRIPTIONAL ACTIVATOR TTDR-RELATED"/>
    <property type="match status" value="1"/>
</dbReference>
<dbReference type="InterPro" id="IPR005119">
    <property type="entry name" value="LysR_subst-bd"/>
</dbReference>
<dbReference type="Gene3D" id="3.40.190.290">
    <property type="match status" value="1"/>
</dbReference>
<keyword evidence="2" id="KW-0805">Transcription regulation</keyword>
<dbReference type="InterPro" id="IPR036388">
    <property type="entry name" value="WH-like_DNA-bd_sf"/>
</dbReference>
<dbReference type="InterPro" id="IPR058163">
    <property type="entry name" value="LysR-type_TF_proteobact-type"/>
</dbReference>
<dbReference type="SUPFAM" id="SSF53850">
    <property type="entry name" value="Periplasmic binding protein-like II"/>
    <property type="match status" value="1"/>
</dbReference>
<dbReference type="SUPFAM" id="SSF46785">
    <property type="entry name" value="Winged helix' DNA-binding domain"/>
    <property type="match status" value="1"/>
</dbReference>
<dbReference type="PROSITE" id="PS50931">
    <property type="entry name" value="HTH_LYSR"/>
    <property type="match status" value="1"/>
</dbReference>
<dbReference type="PANTHER" id="PTHR30537">
    <property type="entry name" value="HTH-TYPE TRANSCRIPTIONAL REGULATOR"/>
    <property type="match status" value="1"/>
</dbReference>
<comment type="caution">
    <text evidence="6">The sequence shown here is derived from an EMBL/GenBank/DDBJ whole genome shotgun (WGS) entry which is preliminary data.</text>
</comment>
<keyword evidence="4" id="KW-0804">Transcription</keyword>
<reference evidence="6" key="2">
    <citation type="submission" date="2020-09" db="EMBL/GenBank/DDBJ databases">
        <authorList>
            <person name="Sun Q."/>
            <person name="Zhou Y."/>
        </authorList>
    </citation>
    <scope>NUCLEOTIDE SEQUENCE</scope>
    <source>
        <strain evidence="6">CGMCC 1.15493</strain>
    </source>
</reference>
<dbReference type="CDD" id="cd08471">
    <property type="entry name" value="PBP2_CrgA_like_2"/>
    <property type="match status" value="1"/>
</dbReference>
<dbReference type="Gene3D" id="1.10.10.10">
    <property type="entry name" value="Winged helix-like DNA-binding domain superfamily/Winged helix DNA-binding domain"/>
    <property type="match status" value="1"/>
</dbReference>
<dbReference type="InterPro" id="IPR000847">
    <property type="entry name" value="LysR_HTH_N"/>
</dbReference>
<dbReference type="Pfam" id="PF00126">
    <property type="entry name" value="HTH_1"/>
    <property type="match status" value="1"/>
</dbReference>
<proteinExistence type="inferred from homology"/>
<name>A0A917D921_9HYPH</name>
<dbReference type="AlphaFoldDB" id="A0A917D921"/>